<comment type="caution">
    <text evidence="2">The sequence shown here is derived from an EMBL/GenBank/DDBJ whole genome shotgun (WGS) entry which is preliminary data.</text>
</comment>
<feature type="region of interest" description="Disordered" evidence="1">
    <location>
        <begin position="1"/>
        <end position="22"/>
    </location>
</feature>
<proteinExistence type="predicted"/>
<sequence>MTPVLRREPLRPHDAKRSRPHGHWLRGLHQRTVSSAGFTLVEVVVSSGILAFALASSFRGWSQGQALVQQANQRQALLDAVDQDLQRQQGRVIQSLSQPPWACDLPLAELQTTLETLSHDLPDAVERQWLIQGHPPALAIRYTSPSLQSPRERLLALSGGPVCE</sequence>
<feature type="compositionally biased region" description="Basic and acidic residues" evidence="1">
    <location>
        <begin position="1"/>
        <end position="17"/>
    </location>
</feature>
<reference evidence="2" key="1">
    <citation type="submission" date="2019-09" db="EMBL/GenBank/DDBJ databases">
        <title>Characterisation of the sponge microbiome using genome-centric metagenomics.</title>
        <authorList>
            <person name="Engelberts J.P."/>
            <person name="Robbins S.J."/>
            <person name="De Goeij J.M."/>
            <person name="Aranda M."/>
            <person name="Bell S.C."/>
            <person name="Webster N.S."/>
        </authorList>
    </citation>
    <scope>NUCLEOTIDE SEQUENCE</scope>
    <source>
        <strain evidence="2">SB0676_bin_10</strain>
    </source>
</reference>
<evidence type="ECO:0000256" key="1">
    <source>
        <dbReference type="SAM" id="MobiDB-lite"/>
    </source>
</evidence>
<dbReference type="AlphaFoldDB" id="A0A6B1F7Q4"/>
<dbReference type="InterPro" id="IPR012902">
    <property type="entry name" value="N_methyl_site"/>
</dbReference>
<accession>A0A6B1F7Q4</accession>
<organism evidence="2">
    <name type="scientific">Synechococcus sp. SB0676_bin_10</name>
    <dbReference type="NCBI Taxonomy" id="2604869"/>
    <lineage>
        <taxon>Bacteria</taxon>
        <taxon>Bacillati</taxon>
        <taxon>Cyanobacteriota</taxon>
        <taxon>Cyanophyceae</taxon>
        <taxon>Synechococcales</taxon>
        <taxon>Synechococcaceae</taxon>
        <taxon>Synechococcus</taxon>
    </lineage>
</organism>
<evidence type="ECO:0000313" key="2">
    <source>
        <dbReference type="EMBL" id="MYG39021.1"/>
    </source>
</evidence>
<name>A0A6B1F7Q4_9SYNE</name>
<protein>
    <submittedName>
        <fullName evidence="2">Type II secretion system protein</fullName>
    </submittedName>
</protein>
<dbReference type="EMBL" id="VYDO01000275">
    <property type="protein sequence ID" value="MYG39021.1"/>
    <property type="molecule type" value="Genomic_DNA"/>
</dbReference>
<gene>
    <name evidence="2" type="ORF">F4162_08735</name>
</gene>
<dbReference type="PROSITE" id="PS00409">
    <property type="entry name" value="PROKAR_NTER_METHYL"/>
    <property type="match status" value="1"/>
</dbReference>